<feature type="active site" description="Proton donor; for dehydratase activity" evidence="4">
    <location>
        <position position="1906"/>
    </location>
</feature>
<dbReference type="InterPro" id="IPR020841">
    <property type="entry name" value="PKS_Beta-ketoAc_synthase_dom"/>
</dbReference>
<dbReference type="Pfam" id="PF14765">
    <property type="entry name" value="PS-DH"/>
    <property type="match status" value="1"/>
</dbReference>
<dbReference type="CDD" id="cd00586">
    <property type="entry name" value="4HBT"/>
    <property type="match status" value="1"/>
</dbReference>
<proteinExistence type="predicted"/>
<feature type="domain" description="Carrier" evidence="6">
    <location>
        <begin position="1025"/>
        <end position="1104"/>
    </location>
</feature>
<dbReference type="Pfam" id="PF08659">
    <property type="entry name" value="KR"/>
    <property type="match status" value="1"/>
</dbReference>
<dbReference type="InterPro" id="IPR049551">
    <property type="entry name" value="PKS_DH_C"/>
</dbReference>
<dbReference type="PROSITE" id="PS50075">
    <property type="entry name" value="CARRIER"/>
    <property type="match status" value="1"/>
</dbReference>
<feature type="region of interest" description="N-terminal hotdog fold" evidence="4">
    <location>
        <begin position="1694"/>
        <end position="1826"/>
    </location>
</feature>
<dbReference type="PROSITE" id="PS52019">
    <property type="entry name" value="PKS_MFAS_DH"/>
    <property type="match status" value="1"/>
</dbReference>
<dbReference type="RefSeq" id="WP_002766648.1">
    <property type="nucleotide sequence ID" value="NZ_HE972955.1"/>
</dbReference>
<dbReference type="InterPro" id="IPR001227">
    <property type="entry name" value="Ac_transferase_dom_sf"/>
</dbReference>
<evidence type="ECO:0000256" key="1">
    <source>
        <dbReference type="ARBA" id="ARBA00022450"/>
    </source>
</evidence>
<evidence type="ECO:0000256" key="4">
    <source>
        <dbReference type="PROSITE-ProRule" id="PRU01363"/>
    </source>
</evidence>
<gene>
    <name evidence="9" type="ORF">MICAC_1960002</name>
</gene>
<evidence type="ECO:0000313" key="9">
    <source>
        <dbReference type="EMBL" id="CCI01373.1"/>
    </source>
</evidence>
<dbReference type="Gene3D" id="3.10.129.110">
    <property type="entry name" value="Polyketide synthase dehydratase"/>
    <property type="match status" value="1"/>
</dbReference>
<keyword evidence="2" id="KW-0597">Phosphoprotein</keyword>
<dbReference type="InterPro" id="IPR042104">
    <property type="entry name" value="PKS_dehydratase_sf"/>
</dbReference>
<dbReference type="HOGENOM" id="CLU_000022_30_2_3"/>
<dbReference type="Pfam" id="PF00550">
    <property type="entry name" value="PP-binding"/>
    <property type="match status" value="1"/>
</dbReference>
<dbReference type="InterPro" id="IPR013968">
    <property type="entry name" value="PKS_KR"/>
</dbReference>
<dbReference type="PANTHER" id="PTHR43775">
    <property type="entry name" value="FATTY ACID SYNTHASE"/>
    <property type="match status" value="1"/>
</dbReference>
<dbReference type="Pfam" id="PF00109">
    <property type="entry name" value="ketoacyl-synt"/>
    <property type="match status" value="1"/>
</dbReference>
<dbReference type="InterPro" id="IPR016035">
    <property type="entry name" value="Acyl_Trfase/lysoPLipase"/>
</dbReference>
<dbReference type="SMART" id="SM00822">
    <property type="entry name" value="PKS_KR"/>
    <property type="match status" value="1"/>
</dbReference>
<dbReference type="SUPFAM" id="SSF53901">
    <property type="entry name" value="Thiolase-like"/>
    <property type="match status" value="1"/>
</dbReference>
<dbReference type="InterPro" id="IPR014030">
    <property type="entry name" value="Ketoacyl_synth_N"/>
</dbReference>
<keyword evidence="3" id="KW-0808">Transferase</keyword>
<protein>
    <submittedName>
        <fullName evidence="9">Putative Oxidoreductase, short chain dehydrogenase/reductase family</fullName>
    </submittedName>
</protein>
<dbReference type="InterPro" id="IPR014031">
    <property type="entry name" value="Ketoacyl_synth_C"/>
</dbReference>
<evidence type="ECO:0000259" key="6">
    <source>
        <dbReference type="PROSITE" id="PS50075"/>
    </source>
</evidence>
<dbReference type="CDD" id="cd00833">
    <property type="entry name" value="PKS"/>
    <property type="match status" value="1"/>
</dbReference>
<feature type="active site" description="Proton acceptor; for dehydratase activity" evidence="4">
    <location>
        <position position="1727"/>
    </location>
</feature>
<dbReference type="InterPro" id="IPR029069">
    <property type="entry name" value="HotDog_dom_sf"/>
</dbReference>
<evidence type="ECO:0000256" key="3">
    <source>
        <dbReference type="ARBA" id="ARBA00022679"/>
    </source>
</evidence>
<dbReference type="Pfam" id="PF02801">
    <property type="entry name" value="Ketoacyl-synt_C"/>
    <property type="match status" value="1"/>
</dbReference>
<dbReference type="Gene3D" id="3.40.47.10">
    <property type="match status" value="1"/>
</dbReference>
<dbReference type="EMBL" id="CAIJ01000108">
    <property type="protein sequence ID" value="CCI01373.1"/>
    <property type="molecule type" value="Genomic_DNA"/>
</dbReference>
<feature type="domain" description="Ketosynthase family 3 (KS3)" evidence="7">
    <location>
        <begin position="12"/>
        <end position="472"/>
    </location>
</feature>
<dbReference type="Gene3D" id="3.40.50.720">
    <property type="entry name" value="NAD(P)-binding Rossmann-like Domain"/>
    <property type="match status" value="1"/>
</dbReference>
<evidence type="ECO:0000256" key="5">
    <source>
        <dbReference type="SAM" id="MobiDB-lite"/>
    </source>
</evidence>
<sequence>MLDRSYSWANETAKIAIIGMGCCYPGANDLQKLWENILARRQQFRETPDARLPLVDYYDLDRKTPDKTYGNQMSVIDGFRFNWAKRRIPKKAFETTDITHWLALEVAIKAFEDAGYTRENIPTDKTGVVLGNTLTGEQSRSLSMRMRWPFVRRSLRESARIKGLLPESLGVLEELMEKLYKSVFPNINEDSLAGNLSNTIAGRICNFFNLDGGGYTVDGACSSSLIAVITACTHLANQQWDIALAGGVDISLDPFELVGFAKAEALTANEMRVYDRQASGFIPGEGSGFVVLKRLEEARAAGDYIYGIIEGWGISSDGKGGLTAPSQIGQAKALRRAYEQASYSSHALDFIEGHGTGTPLGDRTELEGIALALAADGEIAPRSVGVTSFKSIVGHTKAAAGIGGLIKAVMGVNQRVIPPTAGCRELNPVFETTAQAIYPVISGAVRPTSDILRAGVSAMGFGGINAHVTLTSGDPPSVYLKSSLNERALLVSQQETELFVLNAGSIEALIEQIEELYPIAQKMSLAEMADLAVHLTQQLQPSQPIRAAVIAETPKHLGEQLQKLQQILKEQPPSPGEVRTSVPKDLWLGNRVKRNRVAFLFPGQGSQALNMARTLVERHSWAQEFLAQADRWLQEQQLDPISPYIYHDLERAKDQQQIQQWLKALTAAPIASAAICLTSLLWQRYLARLGINPVAVGGHSLGELTAFQAAGAYDEKTLLCFAAIRGKATSTSGQPPGTMASLGCDRLTAESLLEGIPSYVVVANINSPSQTVISGELEGITEAISRAERKNILTRQLPVSNAFHSRLMLPSAKVLRDSALIPQQLVSPSVSLFSSVNGQQLQARLELRNHFADQIVAQVDFISMVKAMTSSSDLMIEVGPGKILSDLVKANTTADDPFCLPLESKAGRDRDLNTVLGSYFVLGGDVHWQEVYENRLIRPFVAPQEQVFIQNLCERPFQVSEEEISAIADNQHLVDLKSLLLTNKFQESEDFSTKIDSLKIFPSIDDNADKGIAQQIPVNSQPLSLSLEAILIDLVVQQTEYPRDSITLDAKLLDDLNLDSIKGAELVAAMASQCGVAGQIDPSSLANASLQEILEVFRPLIGEQTNNNHSNNRQQLPKTEIKQNSPQLTTSKASTALTNQPVSLSQVNKTKLPLGDLNPWVRNFVIEYVIEEIPASTNHNVISQTRETEENQELETANLFCEDNWETAKVVIVCEVEETDVAQALSQVLQTKGSQVQIVNFSAMSHEVVQAKSDFSLRQNVKISHFIAIFPRHPQENLSIENRLQKAMARLQSVATPPLASQDQRQYTSVSYVQFGGGYFGKRGQNPQAVIFNQDRQNRKKVRTGSQPLEQSCSVGFAASLHLERADLKVRVIDLSLKLSVSAIAQRIIEEISRPQAYLLVGYDEQLCRRIPRPQVQDRASYSPRNLTWSAEDVFLVTGGAKGITAECALALAEKTGVPMALVGSSSHPKENSPSPRSAEIARTLKRFQEKGLTCHYYSCNIADIESVKTLVARIEQELGQITGVIHGAAINRPQRVEQCPLEEAYQEVTPKILGLLNLMGVLENKAPKLIVGFSSIGSVLGLPGNTWYSFSNEALDLILRRFQQEHPKTAVISLAYSIWADVGMGARMNAVESLARRGIEAISVSEGVSRFVELVENDPGDAQVVIAARLGNLDSLKGNFDTWLTKRTAPPTRLTFLEQIEILEPGVESVIRSHLTLKRDSYVQHHIYKGSYLFPTVFGLEAMAQAVAYTLRKENLLSVRLENIRLERPIVVDPKNGVEIELRTEVLERQSAQEPIRVRAEIRTERTGFALAHFAADFVFGQTKEIPLEKRQLPSTPLDLDPLQDLYSWLLFQGPRFQRLEQIYSLDSHQILFRTQKGIHSSAREKDYLDRADGPFILGDPYYRDSLIHSVQVMIPQDLCLPIGIESLEINQFNAYESESCFGLAINQGQKDRQYNTTVLAMNPQGAVIEKLEGYQVRVLERREDYPTAEEIADPSERDEQRLQSELYRRSPELKVAVPALSLVYLPGLHSLSVEERHQCELPIFEKTLKKQTSQPFQIKWLDSGKPVVEGLKEDSLEISLSHDDQFCLCVADRFLQGCDLAPITHRSQADWLALLGNAREPLMRQLLLSRQAESVDVAGTRIWGALEALRKAINLQNIDLTLSHQVEDSILFVGTAEGYSLSVLTFPIVLTRGAPRIVAVVVKAFNIPPETTDFIPCSTTSRLEQGVQPSDIYRLNIAHDNSKICVVRWPISHKHTANFSKTVYFSQFFAWIDNVRDLAMWPLREALVEELATGNCGMVTNHAQVHIFGEAGLQDILEARIWIGNVSGSANSTVNFYYDWLKLLPNGEFERIATSKLTMTWVQLSPNFSSEPTALPAFLQNFVEQLHLPDFTLKPVPKSDKMGKKIYQLPTGPHPGLFLHKEIFKTSREDSDAMGNINFATYGIWQGRVLDQFIYKLIPDYYQRTQSQGEFRTWHSEVKYLREAFPFDSIEVIMSLQSISECGMGLRFEYFRITPEGKKQKVAIGEQFTVWLVATEKRTYEPAPLPHRVKEALSNYCDLS</sequence>
<dbReference type="SUPFAM" id="SSF55048">
    <property type="entry name" value="Probable ACP-binding domain of malonyl-CoA ACP transacylase"/>
    <property type="match status" value="1"/>
</dbReference>
<comment type="caution">
    <text evidence="9">The sequence shown here is derived from an EMBL/GenBank/DDBJ whole genome shotgun (WGS) entry which is preliminary data.</text>
</comment>
<dbReference type="SUPFAM" id="SSF54637">
    <property type="entry name" value="Thioesterase/thiol ester dehydrase-isomerase"/>
    <property type="match status" value="2"/>
</dbReference>
<dbReference type="Gene3D" id="3.10.129.10">
    <property type="entry name" value="Hotdog Thioesterase"/>
    <property type="match status" value="2"/>
</dbReference>
<feature type="domain" description="PKS/mFAS DH" evidence="8">
    <location>
        <begin position="1694"/>
        <end position="1987"/>
    </location>
</feature>
<dbReference type="InterPro" id="IPR016039">
    <property type="entry name" value="Thiolase-like"/>
</dbReference>
<dbReference type="CDD" id="cd08953">
    <property type="entry name" value="KR_2_SDR_x"/>
    <property type="match status" value="1"/>
</dbReference>
<accession>I4G0B2</accession>
<dbReference type="SUPFAM" id="SSF51735">
    <property type="entry name" value="NAD(P)-binding Rossmann-fold domains"/>
    <property type="match status" value="1"/>
</dbReference>
<dbReference type="Pfam" id="PF21089">
    <property type="entry name" value="PKS_DH_N"/>
    <property type="match status" value="1"/>
</dbReference>
<feature type="region of interest" description="C-terminal hotdog fold" evidence="4">
    <location>
        <begin position="1836"/>
        <end position="1987"/>
    </location>
</feature>
<dbReference type="GO" id="GO:0005737">
    <property type="term" value="C:cytoplasm"/>
    <property type="evidence" value="ECO:0007669"/>
    <property type="project" value="TreeGrafter"/>
</dbReference>
<evidence type="ECO:0000256" key="2">
    <source>
        <dbReference type="ARBA" id="ARBA00022553"/>
    </source>
</evidence>
<dbReference type="GO" id="GO:0071770">
    <property type="term" value="P:DIM/DIP cell wall layer assembly"/>
    <property type="evidence" value="ECO:0007669"/>
    <property type="project" value="TreeGrafter"/>
</dbReference>
<dbReference type="SUPFAM" id="SSF52151">
    <property type="entry name" value="FabD/lysophospholipase-like"/>
    <property type="match status" value="1"/>
</dbReference>
<dbReference type="SUPFAM" id="SSF47336">
    <property type="entry name" value="ACP-like"/>
    <property type="match status" value="1"/>
</dbReference>
<dbReference type="Gene3D" id="1.10.1200.10">
    <property type="entry name" value="ACP-like"/>
    <property type="match status" value="1"/>
</dbReference>
<name>I4G0B2_MICAE</name>
<dbReference type="InterPro" id="IPR049552">
    <property type="entry name" value="PKS_DH_N"/>
</dbReference>
<dbReference type="GO" id="GO:0005886">
    <property type="term" value="C:plasma membrane"/>
    <property type="evidence" value="ECO:0007669"/>
    <property type="project" value="TreeGrafter"/>
</dbReference>
<keyword evidence="1" id="KW-0596">Phosphopantetheine</keyword>
<evidence type="ECO:0000259" key="8">
    <source>
        <dbReference type="PROSITE" id="PS52019"/>
    </source>
</evidence>
<dbReference type="InterPro" id="IPR009081">
    <property type="entry name" value="PP-bd_ACP"/>
</dbReference>
<dbReference type="Pfam" id="PF13279">
    <property type="entry name" value="4HBT_2"/>
    <property type="match status" value="1"/>
</dbReference>
<reference evidence="9 10" key="1">
    <citation type="submission" date="2012-04" db="EMBL/GenBank/DDBJ databases">
        <authorList>
            <person name="Genoscope - CEA"/>
        </authorList>
    </citation>
    <scope>NUCLEOTIDE SEQUENCE [LARGE SCALE GENOMIC DNA]</scope>
    <source>
        <strain evidence="9 10">9443</strain>
    </source>
</reference>
<dbReference type="PANTHER" id="PTHR43775:SF37">
    <property type="entry name" value="SI:DKEY-61P9.11"/>
    <property type="match status" value="1"/>
</dbReference>
<dbReference type="InterPro" id="IPR036291">
    <property type="entry name" value="NAD(P)-bd_dom_sf"/>
</dbReference>
<organism evidence="9 10">
    <name type="scientific">Microcystis aeruginosa PCC 9443</name>
    <dbReference type="NCBI Taxonomy" id="1160281"/>
    <lineage>
        <taxon>Bacteria</taxon>
        <taxon>Bacillati</taxon>
        <taxon>Cyanobacteriota</taxon>
        <taxon>Cyanophyceae</taxon>
        <taxon>Oscillatoriophycideae</taxon>
        <taxon>Chroococcales</taxon>
        <taxon>Microcystaceae</taxon>
        <taxon>Microcystis</taxon>
    </lineage>
</organism>
<dbReference type="SMART" id="SM00827">
    <property type="entry name" value="PKS_AT"/>
    <property type="match status" value="1"/>
</dbReference>
<dbReference type="InterPro" id="IPR036736">
    <property type="entry name" value="ACP-like_sf"/>
</dbReference>
<dbReference type="InterPro" id="IPR049900">
    <property type="entry name" value="PKS_mFAS_DH"/>
</dbReference>
<dbReference type="Pfam" id="PF00698">
    <property type="entry name" value="Acyl_transf_1"/>
    <property type="match status" value="1"/>
</dbReference>
<evidence type="ECO:0000259" key="7">
    <source>
        <dbReference type="PROSITE" id="PS52004"/>
    </source>
</evidence>
<dbReference type="InterPro" id="IPR057326">
    <property type="entry name" value="KR_dom"/>
</dbReference>
<dbReference type="SMART" id="SM00825">
    <property type="entry name" value="PKS_KS"/>
    <property type="match status" value="1"/>
</dbReference>
<dbReference type="GO" id="GO:0006633">
    <property type="term" value="P:fatty acid biosynthetic process"/>
    <property type="evidence" value="ECO:0007669"/>
    <property type="project" value="TreeGrafter"/>
</dbReference>
<feature type="region of interest" description="Disordered" evidence="5">
    <location>
        <begin position="1104"/>
        <end position="1136"/>
    </location>
</feature>
<dbReference type="PROSITE" id="PS52004">
    <property type="entry name" value="KS3_2"/>
    <property type="match status" value="1"/>
</dbReference>
<dbReference type="GO" id="GO:0004312">
    <property type="term" value="F:fatty acid synthase activity"/>
    <property type="evidence" value="ECO:0007669"/>
    <property type="project" value="TreeGrafter"/>
</dbReference>
<dbReference type="Proteomes" id="UP000003480">
    <property type="component" value="Unassembled WGS sequence"/>
</dbReference>
<dbReference type="InterPro" id="IPR050091">
    <property type="entry name" value="PKS_NRPS_Biosynth_Enz"/>
</dbReference>
<evidence type="ECO:0000313" key="10">
    <source>
        <dbReference type="Proteomes" id="UP000003480"/>
    </source>
</evidence>
<dbReference type="InterPro" id="IPR014043">
    <property type="entry name" value="Acyl_transferase_dom"/>
</dbReference>
<dbReference type="Gene3D" id="3.40.366.10">
    <property type="entry name" value="Malonyl-Coenzyme A Acyl Carrier Protein, domain 2"/>
    <property type="match status" value="1"/>
</dbReference>
<dbReference type="InterPro" id="IPR016036">
    <property type="entry name" value="Malonyl_transacylase_ACP-bd"/>
</dbReference>